<dbReference type="Pfam" id="PF01047">
    <property type="entry name" value="MarR"/>
    <property type="match status" value="1"/>
</dbReference>
<dbReference type="InterPro" id="IPR036390">
    <property type="entry name" value="WH_DNA-bd_sf"/>
</dbReference>
<keyword evidence="6" id="KW-1185">Reference proteome</keyword>
<dbReference type="SUPFAM" id="SSF46785">
    <property type="entry name" value="Winged helix' DNA-binding domain"/>
    <property type="match status" value="1"/>
</dbReference>
<dbReference type="SMART" id="SM00347">
    <property type="entry name" value="HTH_MARR"/>
    <property type="match status" value="1"/>
</dbReference>
<dbReference type="PANTHER" id="PTHR42756">
    <property type="entry name" value="TRANSCRIPTIONAL REGULATOR, MARR"/>
    <property type="match status" value="1"/>
</dbReference>
<gene>
    <name evidence="5" type="ORF">SH1V18_45290</name>
</gene>
<keyword evidence="1" id="KW-0805">Transcription regulation</keyword>
<dbReference type="EMBL" id="BRLB01000025">
    <property type="protein sequence ID" value="GKX32049.1"/>
    <property type="molecule type" value="Genomic_DNA"/>
</dbReference>
<dbReference type="GO" id="GO:0003677">
    <property type="term" value="F:DNA binding"/>
    <property type="evidence" value="ECO:0007669"/>
    <property type="project" value="UniProtKB-KW"/>
</dbReference>
<dbReference type="Gene3D" id="1.10.10.10">
    <property type="entry name" value="Winged helix-like DNA-binding domain superfamily/Winged helix DNA-binding domain"/>
    <property type="match status" value="1"/>
</dbReference>
<evidence type="ECO:0000313" key="6">
    <source>
        <dbReference type="Proteomes" id="UP001144256"/>
    </source>
</evidence>
<dbReference type="InterPro" id="IPR011991">
    <property type="entry name" value="ArsR-like_HTH"/>
</dbReference>
<dbReference type="PANTHER" id="PTHR42756:SF1">
    <property type="entry name" value="TRANSCRIPTIONAL REPRESSOR OF EMRAB OPERON"/>
    <property type="match status" value="1"/>
</dbReference>
<comment type="caution">
    <text evidence="5">The sequence shown here is derived from an EMBL/GenBank/DDBJ whole genome shotgun (WGS) entry which is preliminary data.</text>
</comment>
<dbReference type="Proteomes" id="UP001144256">
    <property type="component" value="Unassembled WGS sequence"/>
</dbReference>
<evidence type="ECO:0000256" key="3">
    <source>
        <dbReference type="ARBA" id="ARBA00023163"/>
    </source>
</evidence>
<keyword evidence="3" id="KW-0804">Transcription</keyword>
<dbReference type="PROSITE" id="PS50995">
    <property type="entry name" value="HTH_MARR_2"/>
    <property type="match status" value="1"/>
</dbReference>
<evidence type="ECO:0000256" key="1">
    <source>
        <dbReference type="ARBA" id="ARBA00023015"/>
    </source>
</evidence>
<accession>A0A9W5YHJ8</accession>
<organism evidence="5 6">
    <name type="scientific">Vallitalea longa</name>
    <dbReference type="NCBI Taxonomy" id="2936439"/>
    <lineage>
        <taxon>Bacteria</taxon>
        <taxon>Bacillati</taxon>
        <taxon>Bacillota</taxon>
        <taxon>Clostridia</taxon>
        <taxon>Lachnospirales</taxon>
        <taxon>Vallitaleaceae</taxon>
        <taxon>Vallitalea</taxon>
    </lineage>
</organism>
<dbReference type="InterPro" id="IPR000835">
    <property type="entry name" value="HTH_MarR-typ"/>
</dbReference>
<proteinExistence type="predicted"/>
<evidence type="ECO:0000259" key="4">
    <source>
        <dbReference type="PROSITE" id="PS50995"/>
    </source>
</evidence>
<dbReference type="AlphaFoldDB" id="A0A9W5YHJ8"/>
<dbReference type="RefSeq" id="WP_281819441.1">
    <property type="nucleotide sequence ID" value="NZ_BRLB01000025.1"/>
</dbReference>
<dbReference type="CDD" id="cd00090">
    <property type="entry name" value="HTH_ARSR"/>
    <property type="match status" value="1"/>
</dbReference>
<dbReference type="PRINTS" id="PR00598">
    <property type="entry name" value="HTHMARR"/>
</dbReference>
<sequence length="141" mass="16068">MKADNTLYLIGRVRVLINQFIISELKKQGITGIVPSHGKIILSLLEKENLTMSELAGNIGKDPSTITTLVKKLNDLGYTHMIKDTVDKRVNRVSLTSKGKDLEQAFVVISEKIYNRQYNNIADEEKEIFREVLRKMIDNFS</sequence>
<reference evidence="5" key="1">
    <citation type="submission" date="2022-06" db="EMBL/GenBank/DDBJ databases">
        <title>Vallitalea longa sp. nov., an anaerobic bacterium isolated from marine sediment.</title>
        <authorList>
            <person name="Hirano S."/>
            <person name="Terahara T."/>
            <person name="Mori K."/>
            <person name="Hamada M."/>
            <person name="Matsumoto R."/>
            <person name="Kobayashi T."/>
        </authorList>
    </citation>
    <scope>NUCLEOTIDE SEQUENCE</scope>
    <source>
        <strain evidence="5">SH18-1</strain>
    </source>
</reference>
<keyword evidence="2" id="KW-0238">DNA-binding</keyword>
<evidence type="ECO:0000313" key="5">
    <source>
        <dbReference type="EMBL" id="GKX32049.1"/>
    </source>
</evidence>
<dbReference type="InterPro" id="IPR036388">
    <property type="entry name" value="WH-like_DNA-bd_sf"/>
</dbReference>
<evidence type="ECO:0000256" key="2">
    <source>
        <dbReference type="ARBA" id="ARBA00023125"/>
    </source>
</evidence>
<name>A0A9W5YHJ8_9FIRM</name>
<feature type="domain" description="HTH marR-type" evidence="4">
    <location>
        <begin position="3"/>
        <end position="138"/>
    </location>
</feature>
<protein>
    <submittedName>
        <fullName evidence="5">MarR family transcriptional regulator</fullName>
    </submittedName>
</protein>
<dbReference type="GO" id="GO:0003700">
    <property type="term" value="F:DNA-binding transcription factor activity"/>
    <property type="evidence" value="ECO:0007669"/>
    <property type="project" value="InterPro"/>
</dbReference>